<protein>
    <recommendedName>
        <fullName evidence="5">Glycosyltransferase 61 catalytic domain-containing protein</fullName>
    </recommendedName>
</protein>
<dbReference type="Pfam" id="PF04577">
    <property type="entry name" value="Glyco_transf_61"/>
    <property type="match status" value="1"/>
</dbReference>
<evidence type="ECO:0000256" key="2">
    <source>
        <dbReference type="ARBA" id="ARBA00022679"/>
    </source>
</evidence>
<keyword evidence="1" id="KW-0328">Glycosyltransferase</keyword>
<reference evidence="6 7" key="1">
    <citation type="journal article" date="2024" name="Nat. Commun.">
        <title>Phylogenomics reveals the evolutionary origins of lichenization in chlorophyte algae.</title>
        <authorList>
            <person name="Puginier C."/>
            <person name="Libourel C."/>
            <person name="Otte J."/>
            <person name="Skaloud P."/>
            <person name="Haon M."/>
            <person name="Grisel S."/>
            <person name="Petersen M."/>
            <person name="Berrin J.G."/>
            <person name="Delaux P.M."/>
            <person name="Dal Grande F."/>
            <person name="Keller J."/>
        </authorList>
    </citation>
    <scope>NUCLEOTIDE SEQUENCE [LARGE SCALE GENOMIC DNA]</scope>
    <source>
        <strain evidence="6 7">SAG 2043</strain>
    </source>
</reference>
<accession>A0AAW1R5M4</accession>
<name>A0AAW1R5M4_9CHLO</name>
<comment type="caution">
    <text evidence="6">The sequence shown here is derived from an EMBL/GenBank/DDBJ whole genome shotgun (WGS) entry which is preliminary data.</text>
</comment>
<sequence>MGLLPACNQVVAPGDGMQTVIAVERDTALAAAPSCPSNAANTSTAATPAPKGQRKVEETRGIFPRGCKWRDVQYTGAKKTFWHEEEYEYWDARLQKWTGTLPAACTVPGLQNPEGWTWRNNTPRTEVVCTATHCIYENLWYNNGRFYLLVDGPDTVTAWKMTRNQDLNVIHVNDAATFVKSVDFRTIPGDTLIFDFVYFLHPTAIGHWSEMMFPLFSILRQESHFRRPADQFVLLHLKRVHLMEWVRAVIAVTLGVGTNQDLPPVMVQQETNSVWTQIPSPLEGYAAHEWVSFERALVVRDIFTGGERTFLSREDAQAFRANIYVQYGLPPPRKSGPVPRIITFQRKRANRRIINEERFVDMLQEFGEVRVVEFNSSTSFREQLEVISQTGVFISVHTSNLANAQFLQPGAAVIEILQRNWVWHNLDRSFQIQTEMMGDLHHFAWRARHRNQTVYINRRDGERFGDWTYEQCSTEDCVEAHTNVDVVVNIEEFRELLASRLPLVYGGASVEDASMPWPPA</sequence>
<feature type="domain" description="Glycosyltransferase 61 catalytic" evidence="5">
    <location>
        <begin position="206"/>
        <end position="414"/>
    </location>
</feature>
<gene>
    <name evidence="6" type="ORF">WJX72_002076</name>
</gene>
<evidence type="ECO:0000313" key="6">
    <source>
        <dbReference type="EMBL" id="KAK9828788.1"/>
    </source>
</evidence>
<evidence type="ECO:0000256" key="1">
    <source>
        <dbReference type="ARBA" id="ARBA00022676"/>
    </source>
</evidence>
<evidence type="ECO:0000256" key="4">
    <source>
        <dbReference type="SAM" id="MobiDB-lite"/>
    </source>
</evidence>
<dbReference type="Proteomes" id="UP001489004">
    <property type="component" value="Unassembled WGS sequence"/>
</dbReference>
<feature type="compositionally biased region" description="Low complexity" evidence="4">
    <location>
        <begin position="33"/>
        <end position="50"/>
    </location>
</feature>
<organism evidence="6 7">
    <name type="scientific">[Myrmecia] bisecta</name>
    <dbReference type="NCBI Taxonomy" id="41462"/>
    <lineage>
        <taxon>Eukaryota</taxon>
        <taxon>Viridiplantae</taxon>
        <taxon>Chlorophyta</taxon>
        <taxon>core chlorophytes</taxon>
        <taxon>Trebouxiophyceae</taxon>
        <taxon>Trebouxiales</taxon>
        <taxon>Trebouxiaceae</taxon>
        <taxon>Myrmecia</taxon>
    </lineage>
</organism>
<dbReference type="PANTHER" id="PTHR20961">
    <property type="entry name" value="GLYCOSYLTRANSFERASE"/>
    <property type="match status" value="1"/>
</dbReference>
<dbReference type="PANTHER" id="PTHR20961:SF136">
    <property type="entry name" value="PROTEIN O-GLCNAC TRANSFERASE"/>
    <property type="match status" value="1"/>
</dbReference>
<dbReference type="EMBL" id="JALJOR010000001">
    <property type="protein sequence ID" value="KAK9828788.1"/>
    <property type="molecule type" value="Genomic_DNA"/>
</dbReference>
<dbReference type="InterPro" id="IPR007657">
    <property type="entry name" value="Glycosyltransferase_61"/>
</dbReference>
<dbReference type="AlphaFoldDB" id="A0AAW1R5M4"/>
<dbReference type="GO" id="GO:0005794">
    <property type="term" value="C:Golgi apparatus"/>
    <property type="evidence" value="ECO:0007669"/>
    <property type="project" value="UniProtKB-ARBA"/>
</dbReference>
<evidence type="ECO:0000259" key="5">
    <source>
        <dbReference type="Pfam" id="PF04577"/>
    </source>
</evidence>
<evidence type="ECO:0000313" key="7">
    <source>
        <dbReference type="Proteomes" id="UP001489004"/>
    </source>
</evidence>
<dbReference type="InterPro" id="IPR049625">
    <property type="entry name" value="Glyco_transf_61_cat"/>
</dbReference>
<feature type="region of interest" description="Disordered" evidence="4">
    <location>
        <begin position="33"/>
        <end position="57"/>
    </location>
</feature>
<evidence type="ECO:0000256" key="3">
    <source>
        <dbReference type="ARBA" id="ARBA00023180"/>
    </source>
</evidence>
<keyword evidence="7" id="KW-1185">Reference proteome</keyword>
<keyword evidence="3" id="KW-0325">Glycoprotein</keyword>
<dbReference type="GO" id="GO:0016763">
    <property type="term" value="F:pentosyltransferase activity"/>
    <property type="evidence" value="ECO:0007669"/>
    <property type="project" value="UniProtKB-ARBA"/>
</dbReference>
<proteinExistence type="predicted"/>
<keyword evidence="2" id="KW-0808">Transferase</keyword>